<dbReference type="CDD" id="cd18011">
    <property type="entry name" value="DEXDc_RapA"/>
    <property type="match status" value="1"/>
</dbReference>
<comment type="caution">
    <text evidence="7">The sequence shown here is derived from an EMBL/GenBank/DDBJ whole genome shotgun (WGS) entry which is preliminary data.</text>
</comment>
<dbReference type="PATRIC" id="fig|1313304.3.peg.206"/>
<dbReference type="InterPro" id="IPR027417">
    <property type="entry name" value="P-loop_NTPase"/>
</dbReference>
<keyword evidence="4" id="KW-0067">ATP-binding</keyword>
<dbReference type="SMART" id="SM00490">
    <property type="entry name" value="HELICc"/>
    <property type="match status" value="1"/>
</dbReference>
<dbReference type="Proteomes" id="UP000017148">
    <property type="component" value="Unassembled WGS sequence"/>
</dbReference>
<dbReference type="SMART" id="SM00487">
    <property type="entry name" value="DEXDc"/>
    <property type="match status" value="1"/>
</dbReference>
<evidence type="ECO:0000256" key="4">
    <source>
        <dbReference type="ARBA" id="ARBA00022840"/>
    </source>
</evidence>
<dbReference type="PROSITE" id="PS51194">
    <property type="entry name" value="HELICASE_CTER"/>
    <property type="match status" value="1"/>
</dbReference>
<dbReference type="CDD" id="cd18793">
    <property type="entry name" value="SF2_C_SNF"/>
    <property type="match status" value="1"/>
</dbReference>
<dbReference type="EMBL" id="ASJR01000002">
    <property type="protein sequence ID" value="ERP39059.1"/>
    <property type="molecule type" value="Genomic_DNA"/>
</dbReference>
<keyword evidence="8" id="KW-1185">Reference proteome</keyword>
<dbReference type="PANTHER" id="PTHR45766">
    <property type="entry name" value="DNA ANNEALING HELICASE AND ENDONUCLEASE ZRANB3 FAMILY MEMBER"/>
    <property type="match status" value="1"/>
</dbReference>
<dbReference type="GO" id="GO:0031297">
    <property type="term" value="P:replication fork processing"/>
    <property type="evidence" value="ECO:0007669"/>
    <property type="project" value="TreeGrafter"/>
</dbReference>
<evidence type="ECO:0000256" key="1">
    <source>
        <dbReference type="ARBA" id="ARBA00022741"/>
    </source>
</evidence>
<dbReference type="InterPro" id="IPR001650">
    <property type="entry name" value="Helicase_C-like"/>
</dbReference>
<accession>U7D9I9</accession>
<dbReference type="InterPro" id="IPR057342">
    <property type="entry name" value="DEXDc_RapA"/>
</dbReference>
<evidence type="ECO:0000256" key="3">
    <source>
        <dbReference type="ARBA" id="ARBA00022806"/>
    </source>
</evidence>
<dbReference type="SUPFAM" id="SSF52540">
    <property type="entry name" value="P-loop containing nucleoside triphosphate hydrolases"/>
    <property type="match status" value="1"/>
</dbReference>
<dbReference type="PANTHER" id="PTHR45766:SF6">
    <property type="entry name" value="SWI_SNF-RELATED MATRIX-ASSOCIATED ACTIN-DEPENDENT REGULATOR OF CHROMATIN SUBFAMILY A-LIKE PROTEIN 1"/>
    <property type="match status" value="1"/>
</dbReference>
<dbReference type="Pfam" id="PF04851">
    <property type="entry name" value="ResIII"/>
    <property type="match status" value="1"/>
</dbReference>
<evidence type="ECO:0000256" key="2">
    <source>
        <dbReference type="ARBA" id="ARBA00022801"/>
    </source>
</evidence>
<dbReference type="GO" id="GO:0006281">
    <property type="term" value="P:DNA repair"/>
    <property type="evidence" value="ECO:0007669"/>
    <property type="project" value="TreeGrafter"/>
</dbReference>
<evidence type="ECO:0000259" key="6">
    <source>
        <dbReference type="PROSITE" id="PS51194"/>
    </source>
</evidence>
<dbReference type="Gene3D" id="3.40.50.300">
    <property type="entry name" value="P-loop containing nucleotide triphosphate hydrolases"/>
    <property type="match status" value="1"/>
</dbReference>
<keyword evidence="3 7" id="KW-0347">Helicase</keyword>
<dbReference type="CDD" id="cd10311">
    <property type="entry name" value="PLDc_N_DEXD_c"/>
    <property type="match status" value="1"/>
</dbReference>
<sequence length="1081" mass="122931">MKAQKKTSILDNKSLGNVVSELKENIAGGCTLSVVSALFSLYAYDELKRELSKVSKFKLLVPCYSDKEGFLKNLSGNHLDRRLRNRLDVTRVARECAQWLKQKCEVRELPSSVHQNLIHLSHAGSDEHLAIVGSSSFTTDGLGIVPSESHHMNTCFRSSDEAHSLIKWFDELWASGKNSNDFEAILQEALSLIYTDKTPQQIYFLTLFNIFRDFIGELDEDKIIKTQTGIKSTQVWQKLYKFQRDGVLGAIDKIERYNGCIIADSVGLGKTFEALAVIKYYELRNDRVLVLCPKKLRENWTLYTVNDKRNILASDRFNFDVLNHTDLTRVRGMSGEINLETLNWGNYDLIVIDESHNFRNNPARKDDSLTRYSKLMNEIIKAGVKTKVLMLSATPVNNRMNDLKNQVAFIVEAKDDALKTNGITSIEQTLKMAQTRFNAWLNLDDRERTTESLLETLNFDYFKLLDLLTIARSRKHIEKYYDVTEIGKFPERLKPVNIKTDIDTEGRFPALESINRDIRLLNLSAYAPLKYVLPQKAEEYSRKYDRKVAGGSVFRQVDREQSLIHLMRVNLFKRMESSINSFTMTLEKLLGEVTGLIQKIADHDNNAAVEEFDIEEIEIEDDAFSPFVVGKKVKVLIQDMDTVRWKQELEEDREILEKLIASSQSVKAPQDEKLRKLKELIRYKVANPINPDNKKLIIFTAFADTAKYLYDNIAGWANKELGVYAALVTGSGENKTEMPGIRKDLASIITSFSPVSKERDKIDSSLTAEIDLLIATDCISEGQNLQDCDYLINYDIHWNPVRIIQRFGRVDRLGSKNDKIQLVNFWPNMELDEYINLEARVSGRMVLLDISATGEENVIEFTDSGKMNDLEYRRKQLEKLQNEVVDIDDVEGGISITDLTLNDFRMDLTDYIKEHENLLERIPPGAFAVATIDDTLKDDLSPGVIFCLKNEGAQTVSDSTYALSPYYLVYVSNDGSVLLQFTQTKKILDLLKKMSIHGKSVEGEATTRLSNLTRKGSDMSHYRNLLSKAVQALTGAAEERGVESLFSPGGTVINKNSFKGMDDFEVVSYLILLGEEADDAR</sequence>
<dbReference type="GO" id="GO:0005524">
    <property type="term" value="F:ATP binding"/>
    <property type="evidence" value="ECO:0007669"/>
    <property type="project" value="InterPro"/>
</dbReference>
<dbReference type="RefSeq" id="WP_022635772.1">
    <property type="nucleotide sequence ID" value="NZ_ASJR01000002.1"/>
</dbReference>
<dbReference type="PROSITE" id="PS51192">
    <property type="entry name" value="HELICASE_ATP_BIND_1"/>
    <property type="match status" value="1"/>
</dbReference>
<reference evidence="7 8" key="1">
    <citation type="journal article" date="2013" name="Environ. Microbiol.">
        <title>Genome analysis of Chitinivibrio alkaliphilus gen. nov., sp. nov., a novel extremely haloalkaliphilic anaerobic chitinolytic bacterium from the candidate phylum Termite Group 3.</title>
        <authorList>
            <person name="Sorokin D.Y."/>
            <person name="Gumerov V.M."/>
            <person name="Rakitin A.L."/>
            <person name="Beletsky A.V."/>
            <person name="Damste J.S."/>
            <person name="Muyzer G."/>
            <person name="Mardanov A.V."/>
            <person name="Ravin N.V."/>
        </authorList>
    </citation>
    <scope>NUCLEOTIDE SEQUENCE [LARGE SCALE GENOMIC DNA]</scope>
    <source>
        <strain evidence="7 8">ACht1</strain>
    </source>
</reference>
<dbReference type="GO" id="GO:0016787">
    <property type="term" value="F:hydrolase activity"/>
    <property type="evidence" value="ECO:0007669"/>
    <property type="project" value="UniProtKB-KW"/>
</dbReference>
<dbReference type="STRING" id="1313304.CALK_0220"/>
<dbReference type="Gene3D" id="3.40.50.10810">
    <property type="entry name" value="Tandem AAA-ATPase domain"/>
    <property type="match status" value="1"/>
</dbReference>
<evidence type="ECO:0000313" key="8">
    <source>
        <dbReference type="Proteomes" id="UP000017148"/>
    </source>
</evidence>
<dbReference type="AlphaFoldDB" id="U7D9I9"/>
<dbReference type="InterPro" id="IPR006935">
    <property type="entry name" value="Helicase/UvrB_N"/>
</dbReference>
<dbReference type="InterPro" id="IPR049730">
    <property type="entry name" value="SNF2/RAD54-like_C"/>
</dbReference>
<dbReference type="GO" id="GO:0004386">
    <property type="term" value="F:helicase activity"/>
    <property type="evidence" value="ECO:0007669"/>
    <property type="project" value="UniProtKB-KW"/>
</dbReference>
<keyword evidence="1" id="KW-0547">Nucleotide-binding</keyword>
<feature type="domain" description="Helicase ATP-binding" evidence="5">
    <location>
        <begin position="251"/>
        <end position="413"/>
    </location>
</feature>
<name>U7D9I9_9BACT</name>
<dbReference type="InterPro" id="IPR038718">
    <property type="entry name" value="SNF2-like_sf"/>
</dbReference>
<protein>
    <submittedName>
        <fullName evidence="7">DNA/RNA-dependent helicase, SNF II family domain protein</fullName>
    </submittedName>
</protein>
<dbReference type="GO" id="GO:0003677">
    <property type="term" value="F:DNA binding"/>
    <property type="evidence" value="ECO:0007669"/>
    <property type="project" value="InterPro"/>
</dbReference>
<evidence type="ECO:0000313" key="7">
    <source>
        <dbReference type="EMBL" id="ERP39059.1"/>
    </source>
</evidence>
<organism evidence="7 8">
    <name type="scientific">Chitinivibrio alkaliphilus ACht1</name>
    <dbReference type="NCBI Taxonomy" id="1313304"/>
    <lineage>
        <taxon>Bacteria</taxon>
        <taxon>Pseudomonadati</taxon>
        <taxon>Fibrobacterota</taxon>
        <taxon>Chitinivibrionia</taxon>
        <taxon>Chitinivibrionales</taxon>
        <taxon>Chitinivibrionaceae</taxon>
        <taxon>Chitinivibrio</taxon>
    </lineage>
</organism>
<dbReference type="InterPro" id="IPR014001">
    <property type="entry name" value="Helicase_ATP-bd"/>
</dbReference>
<evidence type="ECO:0000259" key="5">
    <source>
        <dbReference type="PROSITE" id="PS51192"/>
    </source>
</evidence>
<keyword evidence="2" id="KW-0378">Hydrolase</keyword>
<dbReference type="Pfam" id="PF00271">
    <property type="entry name" value="Helicase_C"/>
    <property type="match status" value="1"/>
</dbReference>
<proteinExistence type="predicted"/>
<dbReference type="eggNOG" id="COG0553">
    <property type="taxonomic scope" value="Bacteria"/>
</dbReference>
<gene>
    <name evidence="7" type="ORF">CALK_0220</name>
</gene>
<feature type="domain" description="Helicase C-terminal" evidence="6">
    <location>
        <begin position="676"/>
        <end position="865"/>
    </location>
</feature>